<dbReference type="SUPFAM" id="SSF53335">
    <property type="entry name" value="S-adenosyl-L-methionine-dependent methyltransferases"/>
    <property type="match status" value="1"/>
</dbReference>
<dbReference type="AlphaFoldDB" id="A0A7R7TG02"/>
<feature type="domain" description="Methyltransferase type 11" evidence="2">
    <location>
        <begin position="2"/>
        <end position="84"/>
    </location>
</feature>
<evidence type="ECO:0000256" key="1">
    <source>
        <dbReference type="SAM" id="MobiDB-lite"/>
    </source>
</evidence>
<keyword evidence="3" id="KW-0614">Plasmid</keyword>
<evidence type="ECO:0000313" key="3">
    <source>
        <dbReference type="EMBL" id="BCP67394.1"/>
    </source>
</evidence>
<evidence type="ECO:0000259" key="2">
    <source>
        <dbReference type="Pfam" id="PF08241"/>
    </source>
</evidence>
<dbReference type="Pfam" id="PF08241">
    <property type="entry name" value="Methyltransf_11"/>
    <property type="match status" value="1"/>
</dbReference>
<sequence>MDVGTGTGVYREALGEGMVGVDPSPAFLKVAQRRRPGAYLLAHGERLPFREGAFSGVAIGPTWNEFLDPEGAAREARRVLRPGGGSSASSSWAPGPPLGSSVPPRRPSSASWKGRASGPRSGGWAGSASSSPR</sequence>
<dbReference type="GO" id="GO:0008757">
    <property type="term" value="F:S-adenosylmethionine-dependent methyltransferase activity"/>
    <property type="evidence" value="ECO:0007669"/>
    <property type="project" value="InterPro"/>
</dbReference>
<gene>
    <name evidence="3" type="ORF">TthHB5018_b23280</name>
</gene>
<reference evidence="4" key="1">
    <citation type="submission" date="2021-01" db="EMBL/GenBank/DDBJ databases">
        <title>Complete Genome Sequence of Thermus thermophilus Strain HB5018, Isolated from Mine Onsen Hot Spring.</title>
        <authorList>
            <person name="Miyazaki K."/>
            <person name="Moriya T."/>
            <person name="Nemoto N."/>
            <person name="Oshima T."/>
            <person name="Yura K."/>
            <person name="Bessho Y."/>
        </authorList>
    </citation>
    <scope>NUCLEOTIDE SEQUENCE [LARGE SCALE GENOMIC DNA]</scope>
    <source>
        <strain evidence="4">HB5018</strain>
        <plasmid evidence="4">pHB5018b</plasmid>
    </source>
</reference>
<feature type="region of interest" description="Disordered" evidence="1">
    <location>
        <begin position="79"/>
        <end position="133"/>
    </location>
</feature>
<dbReference type="CDD" id="cd02440">
    <property type="entry name" value="AdoMet_MTases"/>
    <property type="match status" value="1"/>
</dbReference>
<accession>A0A7R7TG02</accession>
<dbReference type="Proteomes" id="UP000596099">
    <property type="component" value="Plasmid pHB5018b"/>
</dbReference>
<dbReference type="Gene3D" id="3.40.50.150">
    <property type="entry name" value="Vaccinia Virus protein VP39"/>
    <property type="match status" value="1"/>
</dbReference>
<feature type="compositionally biased region" description="Low complexity" evidence="1">
    <location>
        <begin position="87"/>
        <end position="119"/>
    </location>
</feature>
<dbReference type="InterPro" id="IPR013216">
    <property type="entry name" value="Methyltransf_11"/>
</dbReference>
<protein>
    <recommendedName>
        <fullName evidence="2">Methyltransferase type 11 domain-containing protein</fullName>
    </recommendedName>
</protein>
<evidence type="ECO:0000313" key="4">
    <source>
        <dbReference type="Proteomes" id="UP000596099"/>
    </source>
</evidence>
<dbReference type="InterPro" id="IPR029063">
    <property type="entry name" value="SAM-dependent_MTases_sf"/>
</dbReference>
<dbReference type="EMBL" id="AP024271">
    <property type="protein sequence ID" value="BCP67394.1"/>
    <property type="molecule type" value="Genomic_DNA"/>
</dbReference>
<proteinExistence type="predicted"/>
<organism evidence="3 4">
    <name type="scientific">Thermus thermophilus</name>
    <dbReference type="NCBI Taxonomy" id="274"/>
    <lineage>
        <taxon>Bacteria</taxon>
        <taxon>Thermotogati</taxon>
        <taxon>Deinococcota</taxon>
        <taxon>Deinococci</taxon>
        <taxon>Thermales</taxon>
        <taxon>Thermaceae</taxon>
        <taxon>Thermus</taxon>
    </lineage>
</organism>
<name>A0A7R7TG02_THETH</name>
<geneLocation type="plasmid" evidence="3 4">
    <name>pHB5018b</name>
</geneLocation>